<accession>A0A1B1LRS9</accession>
<dbReference type="NCBIfam" id="NF047389">
    <property type="entry name" value="ATPase_Sll1717"/>
    <property type="match status" value="1"/>
</dbReference>
<dbReference type="AlphaFoldDB" id="A0A1B1LRS9"/>
<dbReference type="SUPFAM" id="SSF52540">
    <property type="entry name" value="P-loop containing nucleoside triphosphate hydrolases"/>
    <property type="match status" value="1"/>
</dbReference>
<dbReference type="RefSeq" id="WP_159373599.1">
    <property type="nucleotide sequence ID" value="NZ_JAESOU010000019.1"/>
</dbReference>
<name>A0A1B1LRS9_VIBPH</name>
<dbReference type="EMBL" id="KU356480">
    <property type="protein sequence ID" value="ANS55764.1"/>
    <property type="molecule type" value="Genomic_DNA"/>
</dbReference>
<reference evidence="1" key="1">
    <citation type="journal article" date="2016" name="Antimicrob. Agents Chemother.">
        <title>Genetic Characterization of a blaVEB-2-carrying plasmid in Vibrio parahaemolyticus.</title>
        <authorList>
            <person name="Li R."/>
            <person name="Ye L."/>
            <person name="Zheng Z."/>
            <person name="Chan E.W."/>
            <person name="Chen S."/>
        </authorList>
    </citation>
    <scope>NUCLEOTIDE SEQUENCE</scope>
    <source>
        <strain evidence="1">VPS92</strain>
        <plasmid evidence="1">pVPS92-VEB</plasmid>
    </source>
</reference>
<sequence>MLKPKINAMHFGDVYAENEILYLKDYEDYFYNIGNCIEKIQSQKKFVVIGRKGTGKTLLAHVVCERNREQSLIAEVESLKDFVFHELIHFQGADISTTKYVPIFEWMIYINLAKHIVKNNSDFDEQKIAVLREFLAFLGHVAGDLKPEKTIELTRKLEEKAEGKATFFSFGLGLGSVEGTTIKEGARSYLENLENLKSFVNSMLVGQQKPSIVFYDELDDKFVDDDEYKNAIISFLGAISRVNNALIRENIQLKICAVIRRDIIDLLHAPNINRILEDNSVFLEWNADSVNDTELFEMLAHKIRKSHPYYERKDTDKILKDIVSDKIAGEGFRYYMIHRTLGRPRDLVRMLSLVIDDYGDSLDRFESYALTDKLPAYSNYLKREISSELSGHISAKEIDAMFSLLQLHGKRSFTYNAISKVYERHNFKDRGLSLSLDGIISNLFDVGAVGNYVERPRHEGGNIYYWSYNQLDLKAKYDLHFEIHPGLWDALRIQKPRNRL</sequence>
<geneLocation type="plasmid" evidence="1">
    <name>pVPS92-VEB</name>
</geneLocation>
<organism evidence="1">
    <name type="scientific">Vibrio parahaemolyticus</name>
    <dbReference type="NCBI Taxonomy" id="670"/>
    <lineage>
        <taxon>Bacteria</taxon>
        <taxon>Pseudomonadati</taxon>
        <taxon>Pseudomonadota</taxon>
        <taxon>Gammaproteobacteria</taxon>
        <taxon>Vibrionales</taxon>
        <taxon>Vibrionaceae</taxon>
        <taxon>Vibrio</taxon>
    </lineage>
</organism>
<proteinExistence type="predicted"/>
<dbReference type="Gene3D" id="3.40.50.300">
    <property type="entry name" value="P-loop containing nucleotide triphosphate hydrolases"/>
    <property type="match status" value="1"/>
</dbReference>
<keyword evidence="1" id="KW-0614">Plasmid</keyword>
<dbReference type="InterPro" id="IPR059206">
    <property type="entry name" value="Sll1717-like"/>
</dbReference>
<evidence type="ECO:0000313" key="1">
    <source>
        <dbReference type="EMBL" id="ANS55764.1"/>
    </source>
</evidence>
<protein>
    <submittedName>
        <fullName evidence="1">Uncharacterized protein</fullName>
    </submittedName>
</protein>
<dbReference type="InterPro" id="IPR027417">
    <property type="entry name" value="P-loop_NTPase"/>
</dbReference>